<dbReference type="OrthoDB" id="2628285at2"/>
<feature type="domain" description="DUF7660" evidence="1">
    <location>
        <begin position="14"/>
        <end position="96"/>
    </location>
</feature>
<dbReference type="RefSeq" id="WP_073579436.1">
    <property type="nucleotide sequence ID" value="NZ_AP024898.1"/>
</dbReference>
<protein>
    <recommendedName>
        <fullName evidence="1">DUF7660 domain-containing protein</fullName>
    </recommendedName>
</protein>
<name>A0A1M7YPI2_9VIBR</name>
<reference evidence="3" key="1">
    <citation type="submission" date="2016-12" db="EMBL/GenBank/DDBJ databases">
        <authorList>
            <person name="Rodrigo-Torres L."/>
            <person name="Arahal R.D."/>
            <person name="Lucena T."/>
        </authorList>
    </citation>
    <scope>NUCLEOTIDE SEQUENCE [LARGE SCALE GENOMIC DNA]</scope>
</reference>
<dbReference type="InterPro" id="IPR056077">
    <property type="entry name" value="DUF7660"/>
</dbReference>
<evidence type="ECO:0000313" key="2">
    <source>
        <dbReference type="EMBL" id="SHO54521.1"/>
    </source>
</evidence>
<proteinExistence type="predicted"/>
<dbReference type="AlphaFoldDB" id="A0A1M7YPI2"/>
<gene>
    <name evidence="2" type="ORF">VQ7734_00235</name>
</gene>
<evidence type="ECO:0000313" key="3">
    <source>
        <dbReference type="Proteomes" id="UP000184600"/>
    </source>
</evidence>
<dbReference type="EMBL" id="FRFG01000004">
    <property type="protein sequence ID" value="SHO54521.1"/>
    <property type="molecule type" value="Genomic_DNA"/>
</dbReference>
<sequence>MELHELVEIVDDQNSFLAFVEVLKKDREDSVRKEKLNPSNPYSSESNGWENGTIESFLGAAHAWAIDSDFGASQDLAEANMWKKMAVFLYCGKIYE</sequence>
<evidence type="ECO:0000259" key="1">
    <source>
        <dbReference type="Pfam" id="PF24693"/>
    </source>
</evidence>
<accession>A0A1M7YPI2</accession>
<dbReference type="Pfam" id="PF24693">
    <property type="entry name" value="DUF7660"/>
    <property type="match status" value="1"/>
</dbReference>
<keyword evidence="3" id="KW-1185">Reference proteome</keyword>
<organism evidence="2 3">
    <name type="scientific">Vibrio quintilis</name>
    <dbReference type="NCBI Taxonomy" id="1117707"/>
    <lineage>
        <taxon>Bacteria</taxon>
        <taxon>Pseudomonadati</taxon>
        <taxon>Pseudomonadota</taxon>
        <taxon>Gammaproteobacteria</taxon>
        <taxon>Vibrionales</taxon>
        <taxon>Vibrionaceae</taxon>
        <taxon>Vibrio</taxon>
    </lineage>
</organism>
<dbReference type="Proteomes" id="UP000184600">
    <property type="component" value="Unassembled WGS sequence"/>
</dbReference>
<dbReference type="STRING" id="1117707.VQ7734_00235"/>